<dbReference type="InterPro" id="IPR012506">
    <property type="entry name" value="TMEM86B-like"/>
</dbReference>
<feature type="transmembrane region" description="Helical" evidence="6">
    <location>
        <begin position="128"/>
        <end position="146"/>
    </location>
</feature>
<keyword evidence="9" id="KW-1185">Reference proteome</keyword>
<evidence type="ECO:0000256" key="6">
    <source>
        <dbReference type="SAM" id="Phobius"/>
    </source>
</evidence>
<dbReference type="Pfam" id="PF07947">
    <property type="entry name" value="YhhN"/>
    <property type="match status" value="1"/>
</dbReference>
<keyword evidence="7" id="KW-0732">Signal</keyword>
<evidence type="ECO:0000256" key="2">
    <source>
        <dbReference type="ARBA" id="ARBA00007375"/>
    </source>
</evidence>
<evidence type="ECO:0000256" key="4">
    <source>
        <dbReference type="ARBA" id="ARBA00022989"/>
    </source>
</evidence>
<name>A0A1Y2CNJ9_9FUNG</name>
<evidence type="ECO:0000256" key="5">
    <source>
        <dbReference type="ARBA" id="ARBA00023136"/>
    </source>
</evidence>
<keyword evidence="5 6" id="KW-0472">Membrane</keyword>
<evidence type="ECO:0000256" key="1">
    <source>
        <dbReference type="ARBA" id="ARBA00004141"/>
    </source>
</evidence>
<feature type="transmembrane region" description="Helical" evidence="6">
    <location>
        <begin position="74"/>
        <end position="90"/>
    </location>
</feature>
<sequence length="224" mass="23649">MIRYIGLTAPHLLLLAAPLAASSPLKSVGLLVATKCLPIAVLAQETYAKNKTLAVGLGLSMVGDLFLGLGHEHYFMHGLVSFLAAHVAYIKGAQEYKPPLAPWTLAGIGATAAAIFGGVILPDVPGDLKVPVVVYLSALVGMAWRFGARYQQTRALVGNKERSMVPKSVLVQHEKAKWGAAGSILFLVSDGLLAYNKFVAPIPGDNLLIMVTYYGAQIAIAKSA</sequence>
<gene>
    <name evidence="8" type="ORF">BCR33DRAFT_764255</name>
</gene>
<evidence type="ECO:0000313" key="8">
    <source>
        <dbReference type="EMBL" id="ORY47905.1"/>
    </source>
</evidence>
<evidence type="ECO:0000256" key="7">
    <source>
        <dbReference type="SAM" id="SignalP"/>
    </source>
</evidence>
<keyword evidence="4 6" id="KW-1133">Transmembrane helix</keyword>
<feature type="transmembrane region" description="Helical" evidence="6">
    <location>
        <begin position="102"/>
        <end position="122"/>
    </location>
</feature>
<dbReference type="STRING" id="329046.A0A1Y2CNJ9"/>
<dbReference type="GO" id="GO:0016787">
    <property type="term" value="F:hydrolase activity"/>
    <property type="evidence" value="ECO:0007669"/>
    <property type="project" value="TreeGrafter"/>
</dbReference>
<dbReference type="AlphaFoldDB" id="A0A1Y2CNJ9"/>
<dbReference type="Proteomes" id="UP000193642">
    <property type="component" value="Unassembled WGS sequence"/>
</dbReference>
<feature type="chain" id="PRO_5012779228" evidence="7">
    <location>
        <begin position="22"/>
        <end position="224"/>
    </location>
</feature>
<feature type="signal peptide" evidence="7">
    <location>
        <begin position="1"/>
        <end position="21"/>
    </location>
</feature>
<dbReference type="OrthoDB" id="2133758at2759"/>
<comment type="similarity">
    <text evidence="2">Belongs to the TMEM86 family.</text>
</comment>
<accession>A0A1Y2CNJ9</accession>
<comment type="subcellular location">
    <subcellularLocation>
        <location evidence="1">Membrane</location>
        <topology evidence="1">Multi-pass membrane protein</topology>
    </subcellularLocation>
</comment>
<dbReference type="PANTHER" id="PTHR31885:SF6">
    <property type="entry name" value="GH04784P"/>
    <property type="match status" value="1"/>
</dbReference>
<evidence type="ECO:0000256" key="3">
    <source>
        <dbReference type="ARBA" id="ARBA00022692"/>
    </source>
</evidence>
<evidence type="ECO:0000313" key="9">
    <source>
        <dbReference type="Proteomes" id="UP000193642"/>
    </source>
</evidence>
<dbReference type="EMBL" id="MCGO01000013">
    <property type="protein sequence ID" value="ORY47905.1"/>
    <property type="molecule type" value="Genomic_DNA"/>
</dbReference>
<reference evidence="8 9" key="1">
    <citation type="submission" date="2016-07" db="EMBL/GenBank/DDBJ databases">
        <title>Pervasive Adenine N6-methylation of Active Genes in Fungi.</title>
        <authorList>
            <consortium name="DOE Joint Genome Institute"/>
            <person name="Mondo S.J."/>
            <person name="Dannebaum R.O."/>
            <person name="Kuo R.C."/>
            <person name="Labutti K."/>
            <person name="Haridas S."/>
            <person name="Kuo A."/>
            <person name="Salamov A."/>
            <person name="Ahrendt S.R."/>
            <person name="Lipzen A."/>
            <person name="Sullivan W."/>
            <person name="Andreopoulos W.B."/>
            <person name="Clum A."/>
            <person name="Lindquist E."/>
            <person name="Daum C."/>
            <person name="Ramamoorthy G.K."/>
            <person name="Gryganskyi A."/>
            <person name="Culley D."/>
            <person name="Magnuson J.K."/>
            <person name="James T.Y."/>
            <person name="O'Malley M.A."/>
            <person name="Stajich J.E."/>
            <person name="Spatafora J.W."/>
            <person name="Visel A."/>
            <person name="Grigoriev I.V."/>
        </authorList>
    </citation>
    <scope>NUCLEOTIDE SEQUENCE [LARGE SCALE GENOMIC DNA]</scope>
    <source>
        <strain evidence="8 9">JEL800</strain>
    </source>
</reference>
<dbReference type="PANTHER" id="PTHR31885">
    <property type="entry name" value="GH04784P"/>
    <property type="match status" value="1"/>
</dbReference>
<protein>
    <submittedName>
        <fullName evidence="8">YhhN-like protein</fullName>
    </submittedName>
</protein>
<organism evidence="8 9">
    <name type="scientific">Rhizoclosmatium globosum</name>
    <dbReference type="NCBI Taxonomy" id="329046"/>
    <lineage>
        <taxon>Eukaryota</taxon>
        <taxon>Fungi</taxon>
        <taxon>Fungi incertae sedis</taxon>
        <taxon>Chytridiomycota</taxon>
        <taxon>Chytridiomycota incertae sedis</taxon>
        <taxon>Chytridiomycetes</taxon>
        <taxon>Chytridiales</taxon>
        <taxon>Chytriomycetaceae</taxon>
        <taxon>Rhizoclosmatium</taxon>
    </lineage>
</organism>
<proteinExistence type="inferred from homology"/>
<dbReference type="GO" id="GO:0016020">
    <property type="term" value="C:membrane"/>
    <property type="evidence" value="ECO:0007669"/>
    <property type="project" value="UniProtKB-SubCell"/>
</dbReference>
<keyword evidence="3 6" id="KW-0812">Transmembrane</keyword>
<comment type="caution">
    <text evidence="8">The sequence shown here is derived from an EMBL/GenBank/DDBJ whole genome shotgun (WGS) entry which is preliminary data.</text>
</comment>